<reference evidence="1 2" key="1">
    <citation type="journal article" date="2023" name="bioRxiv">
        <title>Conserved and derived expression patterns and positive selection on dental genes reveal complex evolutionary context of ever-growing rodent molars.</title>
        <authorList>
            <person name="Calamari Z.T."/>
            <person name="Song A."/>
            <person name="Cohen E."/>
            <person name="Akter M."/>
            <person name="Roy R.D."/>
            <person name="Hallikas O."/>
            <person name="Christensen M.M."/>
            <person name="Li P."/>
            <person name="Marangoni P."/>
            <person name="Jernvall J."/>
            <person name="Klein O.D."/>
        </authorList>
    </citation>
    <scope>NUCLEOTIDE SEQUENCE [LARGE SCALE GENOMIC DNA]</scope>
    <source>
        <strain evidence="1">V071</strain>
    </source>
</reference>
<evidence type="ECO:0000313" key="2">
    <source>
        <dbReference type="Proteomes" id="UP001488838"/>
    </source>
</evidence>
<dbReference type="AlphaFoldDB" id="A0AAW0HQQ6"/>
<feature type="non-terminal residue" evidence="1">
    <location>
        <position position="72"/>
    </location>
</feature>
<dbReference type="EMBL" id="JBBHLL010000379">
    <property type="protein sequence ID" value="KAK7804442.1"/>
    <property type="molecule type" value="Genomic_DNA"/>
</dbReference>
<gene>
    <name evidence="1" type="ORF">U0070_017055</name>
</gene>
<sequence length="72" mass="7880">MGTPYLCQLQHNGVIHIELSWNRLNEVSAAHGDDAKASAQRFQLLDGPDQVVSGVRKSSFKTLGRSGLTLRC</sequence>
<proteinExistence type="predicted"/>
<name>A0AAW0HQQ6_MYOGA</name>
<protein>
    <submittedName>
        <fullName evidence="1">Uncharacterized protein</fullName>
    </submittedName>
</protein>
<accession>A0AAW0HQQ6</accession>
<organism evidence="1 2">
    <name type="scientific">Myodes glareolus</name>
    <name type="common">Bank vole</name>
    <name type="synonym">Clethrionomys glareolus</name>
    <dbReference type="NCBI Taxonomy" id="447135"/>
    <lineage>
        <taxon>Eukaryota</taxon>
        <taxon>Metazoa</taxon>
        <taxon>Chordata</taxon>
        <taxon>Craniata</taxon>
        <taxon>Vertebrata</taxon>
        <taxon>Euteleostomi</taxon>
        <taxon>Mammalia</taxon>
        <taxon>Eutheria</taxon>
        <taxon>Euarchontoglires</taxon>
        <taxon>Glires</taxon>
        <taxon>Rodentia</taxon>
        <taxon>Myomorpha</taxon>
        <taxon>Muroidea</taxon>
        <taxon>Cricetidae</taxon>
        <taxon>Arvicolinae</taxon>
        <taxon>Myodes</taxon>
    </lineage>
</organism>
<dbReference type="Proteomes" id="UP001488838">
    <property type="component" value="Unassembled WGS sequence"/>
</dbReference>
<keyword evidence="2" id="KW-1185">Reference proteome</keyword>
<evidence type="ECO:0000313" key="1">
    <source>
        <dbReference type="EMBL" id="KAK7804442.1"/>
    </source>
</evidence>
<comment type="caution">
    <text evidence="1">The sequence shown here is derived from an EMBL/GenBank/DDBJ whole genome shotgun (WGS) entry which is preliminary data.</text>
</comment>